<evidence type="ECO:0000313" key="1">
    <source>
        <dbReference type="EMBL" id="MDN3690362.1"/>
    </source>
</evidence>
<comment type="caution">
    <text evidence="1">The sequence shown here is derived from an EMBL/GenBank/DDBJ whole genome shotgun (WGS) entry which is preliminary data.</text>
</comment>
<sequence length="226" mass="26537">MAFELKNTVPWGRNLEEYSNMFNLTDSDLDCRIISFGDGPASFNSEMTENGKRVVSIDPIYEFSQKELQQKIEETKEMVLEQTKNNLENFVWTKIKNIQELEKIRISAMTKFLQDYEDGKMTGRYINHELPNKTDFEDLSFDLGLSSHFLILYSQLGLSFHISSITEMLRVAKEIRIFPILNLDAKKTDLLVNLIEYFETNYIVNIEKVDYEFQKNGNEMLIIKRK</sequence>
<organism evidence="1 2">
    <name type="scientific">Cyclobacterium jeungdonense</name>
    <dbReference type="NCBI Taxonomy" id="708087"/>
    <lineage>
        <taxon>Bacteria</taxon>
        <taxon>Pseudomonadati</taxon>
        <taxon>Bacteroidota</taxon>
        <taxon>Cytophagia</taxon>
        <taxon>Cytophagales</taxon>
        <taxon>Cyclobacteriaceae</taxon>
        <taxon>Cyclobacterium</taxon>
    </lineage>
</organism>
<evidence type="ECO:0000313" key="2">
    <source>
        <dbReference type="Proteomes" id="UP001236663"/>
    </source>
</evidence>
<keyword evidence="1" id="KW-0489">Methyltransferase</keyword>
<name>A0ABT8CD83_9BACT</name>
<protein>
    <submittedName>
        <fullName evidence="1">SAM-dependent methyltransferase</fullName>
    </submittedName>
</protein>
<dbReference type="EMBL" id="JAUFQS010000047">
    <property type="protein sequence ID" value="MDN3690362.1"/>
    <property type="molecule type" value="Genomic_DNA"/>
</dbReference>
<keyword evidence="1" id="KW-0808">Transferase</keyword>
<dbReference type="Proteomes" id="UP001236663">
    <property type="component" value="Unassembled WGS sequence"/>
</dbReference>
<keyword evidence="2" id="KW-1185">Reference proteome</keyword>
<reference evidence="2" key="1">
    <citation type="journal article" date="2019" name="Int. J. Syst. Evol. Microbiol.">
        <title>The Global Catalogue of Microorganisms (GCM) 10K type strain sequencing project: providing services to taxonomists for standard genome sequencing and annotation.</title>
        <authorList>
            <consortium name="The Broad Institute Genomics Platform"/>
            <consortium name="The Broad Institute Genome Sequencing Center for Infectious Disease"/>
            <person name="Wu L."/>
            <person name="Ma J."/>
        </authorList>
    </citation>
    <scope>NUCLEOTIDE SEQUENCE [LARGE SCALE GENOMIC DNA]</scope>
    <source>
        <strain evidence="2">CECT 7706</strain>
    </source>
</reference>
<proteinExistence type="predicted"/>
<dbReference type="RefSeq" id="WP_163383146.1">
    <property type="nucleotide sequence ID" value="NZ_JAUFQS010000047.1"/>
</dbReference>
<dbReference type="GO" id="GO:0032259">
    <property type="term" value="P:methylation"/>
    <property type="evidence" value="ECO:0007669"/>
    <property type="project" value="UniProtKB-KW"/>
</dbReference>
<dbReference type="GO" id="GO:0008168">
    <property type="term" value="F:methyltransferase activity"/>
    <property type="evidence" value="ECO:0007669"/>
    <property type="project" value="UniProtKB-KW"/>
</dbReference>
<gene>
    <name evidence="1" type="ORF">QWZ15_21250</name>
</gene>
<accession>A0ABT8CD83</accession>